<protein>
    <submittedName>
        <fullName evidence="2">Sugar phosphate isomerase/epimerase</fullName>
    </submittedName>
</protein>
<dbReference type="PANTHER" id="PTHR12110">
    <property type="entry name" value="HYDROXYPYRUVATE ISOMERASE"/>
    <property type="match status" value="1"/>
</dbReference>
<reference evidence="2 3" key="1">
    <citation type="submission" date="2018-03" db="EMBL/GenBank/DDBJ databases">
        <title>Streptomyces dioscori sp. nov., a novel endophytic actinobacterium isolated from bulbil of Dioscorea bulbifera L.</title>
        <authorList>
            <person name="Zhikuan W."/>
        </authorList>
    </citation>
    <scope>NUCLEOTIDE SEQUENCE [LARGE SCALE GENOMIC DNA]</scope>
    <source>
        <strain evidence="2 3">A217</strain>
    </source>
</reference>
<dbReference type="InterPro" id="IPR050312">
    <property type="entry name" value="IolE/XylAMocC-like"/>
</dbReference>
<dbReference type="EMBL" id="PYBJ01000038">
    <property type="protein sequence ID" value="PSM37619.1"/>
    <property type="molecule type" value="Genomic_DNA"/>
</dbReference>
<dbReference type="GO" id="GO:0016853">
    <property type="term" value="F:isomerase activity"/>
    <property type="evidence" value="ECO:0007669"/>
    <property type="project" value="UniProtKB-KW"/>
</dbReference>
<evidence type="ECO:0000313" key="2">
    <source>
        <dbReference type="EMBL" id="PSM37619.1"/>
    </source>
</evidence>
<dbReference type="Pfam" id="PF01261">
    <property type="entry name" value="AP_endonuc_2"/>
    <property type="match status" value="1"/>
</dbReference>
<gene>
    <name evidence="2" type="ORF">C6Y14_41405</name>
</gene>
<keyword evidence="2" id="KW-0413">Isomerase</keyword>
<comment type="caution">
    <text evidence="2">The sequence shown here is derived from an EMBL/GenBank/DDBJ whole genome shotgun (WGS) entry which is preliminary data.</text>
</comment>
<dbReference type="Proteomes" id="UP000240429">
    <property type="component" value="Unassembled WGS sequence"/>
</dbReference>
<evidence type="ECO:0000313" key="3">
    <source>
        <dbReference type="Proteomes" id="UP000240429"/>
    </source>
</evidence>
<dbReference type="InterPro" id="IPR013022">
    <property type="entry name" value="Xyl_isomerase-like_TIM-brl"/>
</dbReference>
<dbReference type="Gene3D" id="3.20.20.150">
    <property type="entry name" value="Divalent-metal-dependent TIM barrel enzymes"/>
    <property type="match status" value="1"/>
</dbReference>
<keyword evidence="3" id="KW-1185">Reference proteome</keyword>
<evidence type="ECO:0000259" key="1">
    <source>
        <dbReference type="Pfam" id="PF01261"/>
    </source>
</evidence>
<dbReference type="PANTHER" id="PTHR12110:SF41">
    <property type="entry name" value="INOSOSE DEHYDRATASE"/>
    <property type="match status" value="1"/>
</dbReference>
<organism evidence="2 3">
    <name type="scientific">Streptomyces dioscori</name>
    <dbReference type="NCBI Taxonomy" id="2109333"/>
    <lineage>
        <taxon>Bacteria</taxon>
        <taxon>Bacillati</taxon>
        <taxon>Actinomycetota</taxon>
        <taxon>Actinomycetes</taxon>
        <taxon>Kitasatosporales</taxon>
        <taxon>Streptomycetaceae</taxon>
        <taxon>Streptomyces</taxon>
        <taxon>Streptomyces aurantiacus group</taxon>
    </lineage>
</organism>
<dbReference type="SUPFAM" id="SSF51658">
    <property type="entry name" value="Xylose isomerase-like"/>
    <property type="match status" value="1"/>
</dbReference>
<dbReference type="AlphaFoldDB" id="A0A2P8PUE4"/>
<dbReference type="OrthoDB" id="5182842at2"/>
<feature type="domain" description="Xylose isomerase-like TIM barrel" evidence="1">
    <location>
        <begin position="43"/>
        <end position="258"/>
    </location>
</feature>
<dbReference type="InterPro" id="IPR036237">
    <property type="entry name" value="Xyl_isomerase-like_sf"/>
</dbReference>
<dbReference type="RefSeq" id="WP_107022103.1">
    <property type="nucleotide sequence ID" value="NZ_KZ679063.1"/>
</dbReference>
<sequence>MPTPQLSLQLYSVRHALEADQDATLARIAGLGLSQVEVFGFVRRAEELSGALRRHGLAARTGHAELLSTQRPDGADVPSLDDTFAAAKRLGLELVIDPFVPAARWTDEKEIARTAALLNEAADRAAEHGLRVGYHNHSQEFVHTVDGSSAFEYFVSLLDPGVDLEIDLYWASAGGKDVVGLLERLGARVKALHVKDGAIIDDPFFSGVPLDPADTGQVAPGQGQVPLDEALAAAAHAEFAIIEFDHYDGDIFEGIESAVRYLAARGIA</sequence>
<proteinExistence type="predicted"/>
<name>A0A2P8PUE4_9ACTN</name>
<accession>A0A2P8PUE4</accession>